<dbReference type="STRING" id="1109443.G4T8F5"/>
<dbReference type="OMA" id="PINIDIM"/>
<dbReference type="eggNOG" id="ENOG502S2S2">
    <property type="taxonomic scope" value="Eukaryota"/>
</dbReference>
<dbReference type="HOGENOM" id="CLU_016774_0_0_1"/>
<dbReference type="Proteomes" id="UP000007148">
    <property type="component" value="Unassembled WGS sequence"/>
</dbReference>
<evidence type="ECO:0000313" key="2">
    <source>
        <dbReference type="EMBL" id="CCA67586.1"/>
    </source>
</evidence>
<dbReference type="SUPFAM" id="SSF52047">
    <property type="entry name" value="RNI-like"/>
    <property type="match status" value="1"/>
</dbReference>
<dbReference type="OrthoDB" id="2596605at2759"/>
<name>G4T8F5_SERID</name>
<dbReference type="EMBL" id="CAFZ01000016">
    <property type="protein sequence ID" value="CCA67586.1"/>
    <property type="molecule type" value="Genomic_DNA"/>
</dbReference>
<sequence>MPMLDGVPSSFDAAPSRVQDRIILEALLLSPPLIPIFLSEMGRRIHKATVNVIFKELRIEDEQAALSRSALHAILVNPSRYGDAVRTIHVIDHASTPLHGCFSPLSDPQFDSPSESHSMDSPTCRLRPISTKELQEVLKSVPLLEQFIWSSSVCPPDGICEILHTHNPRLSRFEYSPVTSRVANQNAVPRWDALSLPLLASQHALSTLKVSRLSHAGAQSLAQFMSELDEESMLEEVSIDTNWMDEALCELLGRACSKARRLEIGSDGIRFNDKCLLTLLPLCENLTEFTLGNVQGKLSKELWRKMASYPPLQKIRVNISEGLVQHSWSIDHLSSLHDFPFGHLTHLSVKRIFAPMIYRVHQVASMQPVPPAFAQAVASATTLEKLECDWWSWKPDTLRLPLEQCKLLQTLTVAFDGPFSKLFAMTLPFSAATSLRTLSVFIPEEYFPALSSSPVLSIRQSVSRSPSVSPVQRSRPLPSPLDISESHSEEHTFSVQLAQLNETGIPLREIRKFVKRCSSIRDIIWYGKRGTKAHWTITYPAHTSNPLIIILPPTSTPDSLEHSMQENWTSSTINSINREGSIWEGALAEKYKSKYAEMNRREENATKAEKANRANSRKSPSSQRPSISPIIITPTKGKSTKQNQSSSPGSPLNYQRSPASSPENYLMSHLQRRPAGQVILPLLTGELQEENPGLGVKLED</sequence>
<feature type="region of interest" description="Disordered" evidence="1">
    <location>
        <begin position="466"/>
        <end position="485"/>
    </location>
</feature>
<feature type="compositionally biased region" description="Basic and acidic residues" evidence="1">
    <location>
        <begin position="599"/>
        <end position="612"/>
    </location>
</feature>
<dbReference type="Gene3D" id="3.80.10.10">
    <property type="entry name" value="Ribonuclease Inhibitor"/>
    <property type="match status" value="1"/>
</dbReference>
<protein>
    <submittedName>
        <fullName evidence="2">Uncharacterized protein</fullName>
    </submittedName>
</protein>
<evidence type="ECO:0000313" key="3">
    <source>
        <dbReference type="Proteomes" id="UP000007148"/>
    </source>
</evidence>
<dbReference type="AlphaFoldDB" id="G4T8F5"/>
<evidence type="ECO:0000256" key="1">
    <source>
        <dbReference type="SAM" id="MobiDB-lite"/>
    </source>
</evidence>
<dbReference type="InterPro" id="IPR032675">
    <property type="entry name" value="LRR_dom_sf"/>
</dbReference>
<feature type="compositionally biased region" description="Low complexity" evidence="1">
    <location>
        <begin position="617"/>
        <end position="636"/>
    </location>
</feature>
<feature type="region of interest" description="Disordered" evidence="1">
    <location>
        <begin position="599"/>
        <end position="670"/>
    </location>
</feature>
<reference evidence="2 3" key="1">
    <citation type="journal article" date="2011" name="PLoS Pathog.">
        <title>Endophytic Life Strategies Decoded by Genome and Transcriptome Analyses of the Mutualistic Root Symbiont Piriformospora indica.</title>
        <authorList>
            <person name="Zuccaro A."/>
            <person name="Lahrmann U."/>
            <person name="Guldener U."/>
            <person name="Langen G."/>
            <person name="Pfiffi S."/>
            <person name="Biedenkopf D."/>
            <person name="Wong P."/>
            <person name="Samans B."/>
            <person name="Grimm C."/>
            <person name="Basiewicz M."/>
            <person name="Murat C."/>
            <person name="Martin F."/>
            <person name="Kogel K.H."/>
        </authorList>
    </citation>
    <scope>NUCLEOTIDE SEQUENCE [LARGE SCALE GENOMIC DNA]</scope>
    <source>
        <strain evidence="2 3">DSM 11827</strain>
    </source>
</reference>
<feature type="compositionally biased region" description="Low complexity" evidence="1">
    <location>
        <begin position="466"/>
        <end position="476"/>
    </location>
</feature>
<dbReference type="InParanoid" id="G4T8F5"/>
<accession>G4T8F5</accession>
<comment type="caution">
    <text evidence="2">The sequence shown here is derived from an EMBL/GenBank/DDBJ whole genome shotgun (WGS) entry which is preliminary data.</text>
</comment>
<organism evidence="2 3">
    <name type="scientific">Serendipita indica (strain DSM 11827)</name>
    <name type="common">Root endophyte fungus</name>
    <name type="synonym">Piriformospora indica</name>
    <dbReference type="NCBI Taxonomy" id="1109443"/>
    <lineage>
        <taxon>Eukaryota</taxon>
        <taxon>Fungi</taxon>
        <taxon>Dikarya</taxon>
        <taxon>Basidiomycota</taxon>
        <taxon>Agaricomycotina</taxon>
        <taxon>Agaricomycetes</taxon>
        <taxon>Sebacinales</taxon>
        <taxon>Serendipitaceae</taxon>
        <taxon>Serendipita</taxon>
    </lineage>
</organism>
<gene>
    <name evidence="2" type="ORF">PIIN_01414</name>
</gene>
<proteinExistence type="predicted"/>
<keyword evidence="3" id="KW-1185">Reference proteome</keyword>
<feature type="compositionally biased region" description="Polar residues" evidence="1">
    <location>
        <begin position="640"/>
        <end position="663"/>
    </location>
</feature>